<dbReference type="RefSeq" id="XP_028146923.1">
    <property type="nucleotide sequence ID" value="XM_028291122.1"/>
</dbReference>
<proteinExistence type="predicted"/>
<dbReference type="InParanoid" id="A0A6P7GP00"/>
<evidence type="ECO:0000313" key="1">
    <source>
        <dbReference type="RefSeq" id="XP_028146923.1"/>
    </source>
</evidence>
<name>A0A6P7GP00_DIAVI</name>
<sequence length="100" mass="11662">MNLKHEDGSEDSKEGKTTLQKMKFSEVRSHLNDLITFIDYSDNEVQLYYTQFRNFRELIIKKQQTSKVQTKHDSFFKAGLPKASVSISNNVTSRRISEDN</sequence>
<organism evidence="1">
    <name type="scientific">Diabrotica virgifera virgifera</name>
    <name type="common">western corn rootworm</name>
    <dbReference type="NCBI Taxonomy" id="50390"/>
    <lineage>
        <taxon>Eukaryota</taxon>
        <taxon>Metazoa</taxon>
        <taxon>Ecdysozoa</taxon>
        <taxon>Arthropoda</taxon>
        <taxon>Hexapoda</taxon>
        <taxon>Insecta</taxon>
        <taxon>Pterygota</taxon>
        <taxon>Neoptera</taxon>
        <taxon>Endopterygota</taxon>
        <taxon>Coleoptera</taxon>
        <taxon>Polyphaga</taxon>
        <taxon>Cucujiformia</taxon>
        <taxon>Chrysomeloidea</taxon>
        <taxon>Chrysomelidae</taxon>
        <taxon>Galerucinae</taxon>
        <taxon>Diabroticina</taxon>
        <taxon>Diabroticites</taxon>
        <taxon>Diabrotica</taxon>
    </lineage>
</organism>
<protein>
    <submittedName>
        <fullName evidence="1">Uncharacterized protein LOC114340382</fullName>
    </submittedName>
</protein>
<dbReference type="AlphaFoldDB" id="A0A6P7GP00"/>
<gene>
    <name evidence="1" type="primary">LOC114340382</name>
</gene>
<accession>A0A6P7GP00</accession>
<reference evidence="1" key="1">
    <citation type="submission" date="2025-08" db="UniProtKB">
        <authorList>
            <consortium name="RefSeq"/>
        </authorList>
    </citation>
    <scope>IDENTIFICATION</scope>
    <source>
        <tissue evidence="1">Whole insect</tissue>
    </source>
</reference>